<gene>
    <name evidence="4" type="ORF">KUV50_11925</name>
</gene>
<dbReference type="RefSeq" id="WP_222580384.1">
    <property type="nucleotide sequence ID" value="NZ_JAHVHU010000010.1"/>
</dbReference>
<feature type="binding site" evidence="3">
    <location>
        <position position="137"/>
    </location>
    <ligand>
        <name>a divalent metal cation</name>
        <dbReference type="ChEBI" id="CHEBI:60240"/>
    </ligand>
</feature>
<dbReference type="Gene3D" id="1.20.120.450">
    <property type="entry name" value="dinb family like domain"/>
    <property type="match status" value="1"/>
</dbReference>
<dbReference type="SUPFAM" id="SSF109854">
    <property type="entry name" value="DinB/YfiT-like putative metalloenzymes"/>
    <property type="match status" value="1"/>
</dbReference>
<evidence type="ECO:0000313" key="5">
    <source>
        <dbReference type="Proteomes" id="UP000753961"/>
    </source>
</evidence>
<dbReference type="Proteomes" id="UP000753961">
    <property type="component" value="Unassembled WGS sequence"/>
</dbReference>
<sequence>MNTLTVLQNEFEEETNKVRKFLEIVPDDKLDWKPHDRSMTMEALAVHLAEIPGWPDMMIHTEELDFQTSDYKPTTVKNTTELLELFETSYKKGKSALKKANESALDDRWTMRSGEQVLLDLNKYEAIRHALNQITHHRAQLGVYLRLLDIPIPGSYGPSADDSNF</sequence>
<evidence type="ECO:0000313" key="4">
    <source>
        <dbReference type="EMBL" id="MBY5958849.1"/>
    </source>
</evidence>
<comment type="similarity">
    <text evidence="1">Belongs to the DinB family.</text>
</comment>
<dbReference type="Pfam" id="PF05163">
    <property type="entry name" value="DinB"/>
    <property type="match status" value="1"/>
</dbReference>
<organism evidence="4 5">
    <name type="scientific">Membranihabitans marinus</name>
    <dbReference type="NCBI Taxonomy" id="1227546"/>
    <lineage>
        <taxon>Bacteria</taxon>
        <taxon>Pseudomonadati</taxon>
        <taxon>Bacteroidota</taxon>
        <taxon>Saprospiria</taxon>
        <taxon>Saprospirales</taxon>
        <taxon>Saprospiraceae</taxon>
        <taxon>Membranihabitans</taxon>
    </lineage>
</organism>
<dbReference type="InterPro" id="IPR034660">
    <property type="entry name" value="DinB/YfiT-like"/>
</dbReference>
<proteinExistence type="inferred from homology"/>
<protein>
    <submittedName>
        <fullName evidence="4">DinB family protein</fullName>
    </submittedName>
</protein>
<dbReference type="InterPro" id="IPR007837">
    <property type="entry name" value="DinB"/>
</dbReference>
<name>A0A953HPH0_9BACT</name>
<comment type="caution">
    <text evidence="4">The sequence shown here is derived from an EMBL/GenBank/DDBJ whole genome shotgun (WGS) entry which is preliminary data.</text>
</comment>
<keyword evidence="2 3" id="KW-0479">Metal-binding</keyword>
<dbReference type="AlphaFoldDB" id="A0A953HPH0"/>
<keyword evidence="5" id="KW-1185">Reference proteome</keyword>
<evidence type="ECO:0000256" key="1">
    <source>
        <dbReference type="ARBA" id="ARBA00008635"/>
    </source>
</evidence>
<dbReference type="EMBL" id="JAHVHU010000010">
    <property type="protein sequence ID" value="MBY5958849.1"/>
    <property type="molecule type" value="Genomic_DNA"/>
</dbReference>
<reference evidence="4" key="1">
    <citation type="submission" date="2021-06" db="EMBL/GenBank/DDBJ databases">
        <title>44 bacteria genomes isolated from Dapeng, Shenzhen.</title>
        <authorList>
            <person name="Zheng W."/>
            <person name="Yu S."/>
            <person name="Huang Y."/>
        </authorList>
    </citation>
    <scope>NUCLEOTIDE SEQUENCE</scope>
    <source>
        <strain evidence="4">DP5N28-2</strain>
    </source>
</reference>
<dbReference type="GO" id="GO:0046872">
    <property type="term" value="F:metal ion binding"/>
    <property type="evidence" value="ECO:0007669"/>
    <property type="project" value="UniProtKB-KW"/>
</dbReference>
<evidence type="ECO:0000256" key="2">
    <source>
        <dbReference type="ARBA" id="ARBA00022723"/>
    </source>
</evidence>
<evidence type="ECO:0000256" key="3">
    <source>
        <dbReference type="PIRSR" id="PIRSR607837-1"/>
    </source>
</evidence>
<feature type="binding site" evidence="3">
    <location>
        <position position="47"/>
    </location>
    <ligand>
        <name>a divalent metal cation</name>
        <dbReference type="ChEBI" id="CHEBI:60240"/>
    </ligand>
</feature>
<accession>A0A953HPH0</accession>